<protein>
    <recommendedName>
        <fullName evidence="3">YCII-related domain-containing protein</fullName>
    </recommendedName>
</protein>
<keyword evidence="2" id="KW-1185">Reference proteome</keyword>
<reference evidence="1 2" key="1">
    <citation type="submission" date="2017-06" db="EMBL/GenBank/DDBJ databases">
        <authorList>
            <person name="Kim H.J."/>
            <person name="Triplett B.A."/>
        </authorList>
    </citation>
    <scope>NUCLEOTIDE SEQUENCE [LARGE SCALE GENOMIC DNA]</scope>
    <source>
        <strain evidence="1">FRACA_ARgP5</strain>
    </source>
</reference>
<dbReference type="Proteomes" id="UP000234331">
    <property type="component" value="Unassembled WGS sequence"/>
</dbReference>
<dbReference type="EMBL" id="FZMO01000246">
    <property type="protein sequence ID" value="SNQ49334.1"/>
    <property type="molecule type" value="Genomic_DNA"/>
</dbReference>
<organism evidence="1 2">
    <name type="scientific">Frankia canadensis</name>
    <dbReference type="NCBI Taxonomy" id="1836972"/>
    <lineage>
        <taxon>Bacteria</taxon>
        <taxon>Bacillati</taxon>
        <taxon>Actinomycetota</taxon>
        <taxon>Actinomycetes</taxon>
        <taxon>Frankiales</taxon>
        <taxon>Frankiaceae</taxon>
        <taxon>Frankia</taxon>
    </lineage>
</organism>
<evidence type="ECO:0008006" key="3">
    <source>
        <dbReference type="Google" id="ProtNLM"/>
    </source>
</evidence>
<evidence type="ECO:0000313" key="2">
    <source>
        <dbReference type="Proteomes" id="UP000234331"/>
    </source>
</evidence>
<evidence type="ECO:0000313" key="1">
    <source>
        <dbReference type="EMBL" id="SNQ49334.1"/>
    </source>
</evidence>
<dbReference type="RefSeq" id="WP_101832844.1">
    <property type="nucleotide sequence ID" value="NZ_FZMO01000246.1"/>
</dbReference>
<name>A0A2I2KUJ8_9ACTN</name>
<proteinExistence type="predicted"/>
<sequence length="66" mass="7142">MGELTSSGRVVWAVSIMEGVERRTAGAIGPFSSAADANAYATERNYPDWIVVPLVWLSDAENLETL</sequence>
<accession>A0A2I2KUJ8</accession>
<dbReference type="AlphaFoldDB" id="A0A2I2KUJ8"/>
<gene>
    <name evidence="1" type="ORF">FRACA_320033</name>
</gene>